<accession>A0AAD3P0T3</accession>
<name>A0AAD3P0T3_9RHOB</name>
<sequence length="191" mass="21888">MLGQHRSTQRRIPRGRDDEQQLTEDIVALARRYGRYGYRKIAELLRSQMGWVVNDKRVERIWRQEGLKVPAKQPKKGRLWLADGSCIRLRAERPNHVWSYDFVEDRTHDGRKYRMLNVIDEFTHEALAMTCVSVRVAMLTIAGVTRSNTGAAVTSPRSSSSKAVSPFVGKGRKQRNQKGKKHDQPARAGCM</sequence>
<dbReference type="PANTHER" id="PTHR47515:SF2">
    <property type="entry name" value="INTEGRASE CORE DOMAIN PROTEIN"/>
    <property type="match status" value="1"/>
</dbReference>
<dbReference type="InterPro" id="IPR036397">
    <property type="entry name" value="RNaseH_sf"/>
</dbReference>
<dbReference type="PANTHER" id="PTHR47515">
    <property type="entry name" value="LOW CALCIUM RESPONSE LOCUS PROTEIN T"/>
    <property type="match status" value="1"/>
</dbReference>
<reference evidence="3" key="2">
    <citation type="submission" date="2023-01" db="EMBL/GenBank/DDBJ databases">
        <authorList>
            <person name="Sun Q."/>
            <person name="Evtushenko L."/>
        </authorList>
    </citation>
    <scope>NUCLEOTIDE SEQUENCE</scope>
    <source>
        <strain evidence="3">VKM B-2222</strain>
    </source>
</reference>
<organism evidence="3 4">
    <name type="scientific">Paracoccus kondratievae</name>
    <dbReference type="NCBI Taxonomy" id="135740"/>
    <lineage>
        <taxon>Bacteria</taxon>
        <taxon>Pseudomonadati</taxon>
        <taxon>Pseudomonadota</taxon>
        <taxon>Alphaproteobacteria</taxon>
        <taxon>Rhodobacterales</taxon>
        <taxon>Paracoccaceae</taxon>
        <taxon>Paracoccus</taxon>
    </lineage>
</organism>
<gene>
    <name evidence="3" type="ORF">GCM10017635_28230</name>
</gene>
<dbReference type="AlphaFoldDB" id="A0AAD3P0T3"/>
<feature type="region of interest" description="Disordered" evidence="1">
    <location>
        <begin position="148"/>
        <end position="191"/>
    </location>
</feature>
<feature type="compositionally biased region" description="Low complexity" evidence="1">
    <location>
        <begin position="151"/>
        <end position="169"/>
    </location>
</feature>
<dbReference type="SUPFAM" id="SSF53098">
    <property type="entry name" value="Ribonuclease H-like"/>
    <property type="match status" value="1"/>
</dbReference>
<reference evidence="3" key="1">
    <citation type="journal article" date="2014" name="Int. J. Syst. Evol. Microbiol.">
        <title>Complete genome sequence of Corynebacterium casei LMG S-19264T (=DSM 44701T), isolated from a smear-ripened cheese.</title>
        <authorList>
            <consortium name="US DOE Joint Genome Institute (JGI-PGF)"/>
            <person name="Walter F."/>
            <person name="Albersmeier A."/>
            <person name="Kalinowski J."/>
            <person name="Ruckert C."/>
        </authorList>
    </citation>
    <scope>NUCLEOTIDE SEQUENCE</scope>
    <source>
        <strain evidence="3">VKM B-2222</strain>
    </source>
</reference>
<evidence type="ECO:0000256" key="1">
    <source>
        <dbReference type="SAM" id="MobiDB-lite"/>
    </source>
</evidence>
<dbReference type="GO" id="GO:0003676">
    <property type="term" value="F:nucleic acid binding"/>
    <property type="evidence" value="ECO:0007669"/>
    <property type="project" value="InterPro"/>
</dbReference>
<dbReference type="Gene3D" id="3.30.420.10">
    <property type="entry name" value="Ribonuclease H-like superfamily/Ribonuclease H"/>
    <property type="match status" value="1"/>
</dbReference>
<feature type="compositionally biased region" description="Basic residues" evidence="1">
    <location>
        <begin position="170"/>
        <end position="181"/>
    </location>
</feature>
<evidence type="ECO:0000313" key="3">
    <source>
        <dbReference type="EMBL" id="GLK65348.1"/>
    </source>
</evidence>
<dbReference type="InterPro" id="IPR012337">
    <property type="entry name" value="RNaseH-like_sf"/>
</dbReference>
<dbReference type="Pfam" id="PF13276">
    <property type="entry name" value="HTH_21"/>
    <property type="match status" value="1"/>
</dbReference>
<protein>
    <recommendedName>
        <fullName evidence="2">HTH-like domain-containing protein</fullName>
    </recommendedName>
</protein>
<evidence type="ECO:0000259" key="2">
    <source>
        <dbReference type="Pfam" id="PF13276"/>
    </source>
</evidence>
<proteinExistence type="predicted"/>
<keyword evidence="4" id="KW-1185">Reference proteome</keyword>
<feature type="domain" description="HTH-like" evidence="2">
    <location>
        <begin position="18"/>
        <end position="74"/>
    </location>
</feature>
<dbReference type="EMBL" id="BSFH01000084">
    <property type="protein sequence ID" value="GLK65348.1"/>
    <property type="molecule type" value="Genomic_DNA"/>
</dbReference>
<dbReference type="Proteomes" id="UP001143349">
    <property type="component" value="Unassembled WGS sequence"/>
</dbReference>
<evidence type="ECO:0000313" key="4">
    <source>
        <dbReference type="Proteomes" id="UP001143349"/>
    </source>
</evidence>
<dbReference type="InterPro" id="IPR025948">
    <property type="entry name" value="HTH-like_dom"/>
</dbReference>
<comment type="caution">
    <text evidence="3">The sequence shown here is derived from an EMBL/GenBank/DDBJ whole genome shotgun (WGS) entry which is preliminary data.</text>
</comment>